<dbReference type="Proteomes" id="UP000515369">
    <property type="component" value="Chromosome"/>
</dbReference>
<dbReference type="EMBL" id="CP059732">
    <property type="protein sequence ID" value="QMW06447.1"/>
    <property type="molecule type" value="Genomic_DNA"/>
</dbReference>
<accession>A0A7G5H5Q5</accession>
<dbReference type="RefSeq" id="WP_182463819.1">
    <property type="nucleotide sequence ID" value="NZ_CP059732.1"/>
</dbReference>
<sequence length="102" mass="12005">MPRKSENERKGQRYLFRENALCNKIWNQQPKEAFDKEEEKAQPANALEPKFEALIHKAKIAISGCCLLHTSGLLEGDYKDDRRIFIVKEWRIFSPKKKPCEK</sequence>
<protein>
    <submittedName>
        <fullName evidence="1">Uncharacterized protein</fullName>
    </submittedName>
</protein>
<proteinExistence type="predicted"/>
<organism evidence="1 2">
    <name type="scientific">Spirosoma foliorum</name>
    <dbReference type="NCBI Taxonomy" id="2710596"/>
    <lineage>
        <taxon>Bacteria</taxon>
        <taxon>Pseudomonadati</taxon>
        <taxon>Bacteroidota</taxon>
        <taxon>Cytophagia</taxon>
        <taxon>Cytophagales</taxon>
        <taxon>Cytophagaceae</taxon>
        <taxon>Spirosoma</taxon>
    </lineage>
</organism>
<dbReference type="KEGG" id="sfol:H3H32_16905"/>
<dbReference type="AlphaFoldDB" id="A0A7G5H5Q5"/>
<evidence type="ECO:0000313" key="1">
    <source>
        <dbReference type="EMBL" id="QMW06447.1"/>
    </source>
</evidence>
<name>A0A7G5H5Q5_9BACT</name>
<keyword evidence="2" id="KW-1185">Reference proteome</keyword>
<evidence type="ECO:0000313" key="2">
    <source>
        <dbReference type="Proteomes" id="UP000515369"/>
    </source>
</evidence>
<gene>
    <name evidence="1" type="ORF">H3H32_16905</name>
</gene>
<reference evidence="1 2" key="1">
    <citation type="submission" date="2020-07" db="EMBL/GenBank/DDBJ databases">
        <title>Spirosoma foliorum sp. nov., isolated from the leaves on the Nejang mountain Korea, Republic of.</title>
        <authorList>
            <person name="Ho H."/>
            <person name="Lee Y.-J."/>
            <person name="Nurcahyanto D.-A."/>
            <person name="Kim S.-G."/>
        </authorList>
    </citation>
    <scope>NUCLEOTIDE SEQUENCE [LARGE SCALE GENOMIC DNA]</scope>
    <source>
        <strain evidence="1 2">PL0136</strain>
    </source>
</reference>